<name>A0A9P3LA68_9APHY</name>
<evidence type="ECO:0000313" key="1">
    <source>
        <dbReference type="EMBL" id="GJE87234.1"/>
    </source>
</evidence>
<comment type="caution">
    <text evidence="1">The sequence shown here is derived from an EMBL/GenBank/DDBJ whole genome shotgun (WGS) entry which is preliminary data.</text>
</comment>
<dbReference type="EMBL" id="BPQB01000006">
    <property type="protein sequence ID" value="GJE87234.1"/>
    <property type="molecule type" value="Genomic_DNA"/>
</dbReference>
<accession>A0A9P3LA68</accession>
<dbReference type="AlphaFoldDB" id="A0A9P3LA68"/>
<sequence>MALLAVLAQAMSRARSLPRIGGASLSALPRSVRCGSSGAAFLALRVIGDEPRTNFLRYRRPASDIPPARELAGTLQLGRPLAVPQAHACRHLAAVIADRTLRGCPQRLFIEPSPLSYAASRRSRLSRFVCAAHSGLIWPIGTRRRAARTLSAGAREERPHQWQAAGLSAIIYQAAKTVHLMSTACRRSPAGRAA</sequence>
<organism evidence="1 2">
    <name type="scientific">Phanerochaete sordida</name>
    <dbReference type="NCBI Taxonomy" id="48140"/>
    <lineage>
        <taxon>Eukaryota</taxon>
        <taxon>Fungi</taxon>
        <taxon>Dikarya</taxon>
        <taxon>Basidiomycota</taxon>
        <taxon>Agaricomycotina</taxon>
        <taxon>Agaricomycetes</taxon>
        <taxon>Polyporales</taxon>
        <taxon>Phanerochaetaceae</taxon>
        <taxon>Phanerochaete</taxon>
    </lineage>
</organism>
<proteinExistence type="predicted"/>
<gene>
    <name evidence="1" type="ORF">PsYK624_033170</name>
</gene>
<evidence type="ECO:0000313" key="2">
    <source>
        <dbReference type="Proteomes" id="UP000703269"/>
    </source>
</evidence>
<reference evidence="1 2" key="1">
    <citation type="submission" date="2021-08" db="EMBL/GenBank/DDBJ databases">
        <title>Draft Genome Sequence of Phanerochaete sordida strain YK-624.</title>
        <authorList>
            <person name="Mori T."/>
            <person name="Dohra H."/>
            <person name="Suzuki T."/>
            <person name="Kawagishi H."/>
            <person name="Hirai H."/>
        </authorList>
    </citation>
    <scope>NUCLEOTIDE SEQUENCE [LARGE SCALE GENOMIC DNA]</scope>
    <source>
        <strain evidence="1 2">YK-624</strain>
    </source>
</reference>
<protein>
    <submittedName>
        <fullName evidence="1">Uncharacterized protein</fullName>
    </submittedName>
</protein>
<dbReference type="Proteomes" id="UP000703269">
    <property type="component" value="Unassembled WGS sequence"/>
</dbReference>
<keyword evidence="2" id="KW-1185">Reference proteome</keyword>